<sequence length="402" mass="43302">MDEKILEEVITMTADSLSVSNSYHFRVPPTTLVGDGISVRTGEYLAQLECRNILIVTDRQIVKLGLMNPALRSLRRYHIDYSLFDEILPDPTDAIVRRGVEVLQNCGCDAVLTFGGGSVIDAGKAIAVFANNPLNAGQVITNESSLAPRVKLVAVPTTAGTGSEVTDITVITDENNQVKIPHQHRLFIPDMAIIDPTLTLGIPPSITAATGMDVLTHAVESYMARGVCTLGQALSYSAIQLVAAYLPLAVGNGQDLYARRKMAEASYMAGMSFSNAGLGVCHAIAHQVGARYKIPHGVANALLLPEVMRFNMLVRQEALREIARAFNLRVEHLDGKDAALKAIEAVRELTASIGLPTRLEQVGARSADFGTLAAQAMEDPTLQTNPRQVSQADVLEILQHSL</sequence>
<keyword evidence="1" id="KW-0560">Oxidoreductase</keyword>
<evidence type="ECO:0000259" key="2">
    <source>
        <dbReference type="Pfam" id="PF00465"/>
    </source>
</evidence>
<dbReference type="PROSITE" id="PS00060">
    <property type="entry name" value="ADH_IRON_2"/>
    <property type="match status" value="1"/>
</dbReference>
<feature type="domain" description="Alcohol dehydrogenase iron-type/glycerol dehydrogenase GldA" evidence="2">
    <location>
        <begin position="28"/>
        <end position="196"/>
    </location>
</feature>
<dbReference type="PANTHER" id="PTHR11496:SF94">
    <property type="entry name" value="ALCOHOL DEHYDROGENASE EUTG-RELATED"/>
    <property type="match status" value="1"/>
</dbReference>
<dbReference type="Gene3D" id="3.40.50.1970">
    <property type="match status" value="1"/>
</dbReference>
<evidence type="ECO:0000259" key="3">
    <source>
        <dbReference type="Pfam" id="PF25137"/>
    </source>
</evidence>
<dbReference type="Gene3D" id="1.20.1090.10">
    <property type="entry name" value="Dehydroquinate synthase-like - alpha domain"/>
    <property type="match status" value="1"/>
</dbReference>
<dbReference type="FunFam" id="1.20.1090.10:FF:000001">
    <property type="entry name" value="Aldehyde-alcohol dehydrogenase"/>
    <property type="match status" value="1"/>
</dbReference>
<dbReference type="EMBL" id="DSXR01000106">
    <property type="protein sequence ID" value="HGS88068.1"/>
    <property type="molecule type" value="Genomic_DNA"/>
</dbReference>
<dbReference type="FunFam" id="3.40.50.1970:FF:000003">
    <property type="entry name" value="Alcohol dehydrogenase, iron-containing"/>
    <property type="match status" value="1"/>
</dbReference>
<proteinExistence type="predicted"/>
<dbReference type="SUPFAM" id="SSF56796">
    <property type="entry name" value="Dehydroquinate synthase-like"/>
    <property type="match status" value="1"/>
</dbReference>
<protein>
    <submittedName>
        <fullName evidence="4">Iron-containing alcohol dehydrogenase</fullName>
    </submittedName>
</protein>
<dbReference type="Pfam" id="PF00465">
    <property type="entry name" value="Fe-ADH"/>
    <property type="match status" value="1"/>
</dbReference>
<dbReference type="PROSITE" id="PS00913">
    <property type="entry name" value="ADH_IRON_1"/>
    <property type="match status" value="1"/>
</dbReference>
<accession>A0A7C4Q3K3</accession>
<dbReference type="InterPro" id="IPR001670">
    <property type="entry name" value="ADH_Fe/GldA"/>
</dbReference>
<gene>
    <name evidence="4" type="ORF">ENT17_10670</name>
</gene>
<dbReference type="InterPro" id="IPR018211">
    <property type="entry name" value="ADH_Fe_CS"/>
</dbReference>
<dbReference type="Pfam" id="PF25137">
    <property type="entry name" value="ADH_Fe_C"/>
    <property type="match status" value="1"/>
</dbReference>
<comment type="caution">
    <text evidence="4">The sequence shown here is derived from an EMBL/GenBank/DDBJ whole genome shotgun (WGS) entry which is preliminary data.</text>
</comment>
<reference evidence="4" key="1">
    <citation type="journal article" date="2020" name="mSystems">
        <title>Genome- and Community-Level Interaction Insights into Carbon Utilization and Element Cycling Functions of Hydrothermarchaeota in Hydrothermal Sediment.</title>
        <authorList>
            <person name="Zhou Z."/>
            <person name="Liu Y."/>
            <person name="Xu W."/>
            <person name="Pan J."/>
            <person name="Luo Z.H."/>
            <person name="Li M."/>
        </authorList>
    </citation>
    <scope>NUCLEOTIDE SEQUENCE [LARGE SCALE GENOMIC DNA]</scope>
    <source>
        <strain evidence="4">SpSt-556</strain>
    </source>
</reference>
<dbReference type="GO" id="GO:0046872">
    <property type="term" value="F:metal ion binding"/>
    <property type="evidence" value="ECO:0007669"/>
    <property type="project" value="InterPro"/>
</dbReference>
<dbReference type="GO" id="GO:0004022">
    <property type="term" value="F:alcohol dehydrogenase (NAD+) activity"/>
    <property type="evidence" value="ECO:0007669"/>
    <property type="project" value="UniProtKB-ARBA"/>
</dbReference>
<evidence type="ECO:0000256" key="1">
    <source>
        <dbReference type="ARBA" id="ARBA00023002"/>
    </source>
</evidence>
<organism evidence="4">
    <name type="scientific">Bellilinea caldifistulae</name>
    <dbReference type="NCBI Taxonomy" id="360411"/>
    <lineage>
        <taxon>Bacteria</taxon>
        <taxon>Bacillati</taxon>
        <taxon>Chloroflexota</taxon>
        <taxon>Anaerolineae</taxon>
        <taxon>Anaerolineales</taxon>
        <taxon>Anaerolineaceae</taxon>
        <taxon>Bellilinea</taxon>
    </lineage>
</organism>
<name>A0A7C4Q3K3_9CHLR</name>
<evidence type="ECO:0000313" key="4">
    <source>
        <dbReference type="EMBL" id="HGS88068.1"/>
    </source>
</evidence>
<dbReference type="CDD" id="cd08551">
    <property type="entry name" value="Fe-ADH"/>
    <property type="match status" value="1"/>
</dbReference>
<dbReference type="PANTHER" id="PTHR11496">
    <property type="entry name" value="ALCOHOL DEHYDROGENASE"/>
    <property type="match status" value="1"/>
</dbReference>
<dbReference type="InterPro" id="IPR039697">
    <property type="entry name" value="Alcohol_dehydrogenase_Fe"/>
</dbReference>
<dbReference type="AlphaFoldDB" id="A0A7C4Q3K3"/>
<dbReference type="InterPro" id="IPR056798">
    <property type="entry name" value="ADH_Fe_C"/>
</dbReference>
<feature type="domain" description="Fe-containing alcohol dehydrogenase-like C-terminal" evidence="3">
    <location>
        <begin position="207"/>
        <end position="401"/>
    </location>
</feature>